<dbReference type="RefSeq" id="XP_007836914.1">
    <property type="nucleotide sequence ID" value="XM_007838723.1"/>
</dbReference>
<reference evidence="2" key="1">
    <citation type="journal article" date="2015" name="BMC Genomics">
        <title>Genomic and transcriptomic analysis of the endophytic fungus Pestalotiopsis fici reveals its lifestyle and high potential for synthesis of natural products.</title>
        <authorList>
            <person name="Wang X."/>
            <person name="Zhang X."/>
            <person name="Liu L."/>
            <person name="Xiang M."/>
            <person name="Wang W."/>
            <person name="Sun X."/>
            <person name="Che Y."/>
            <person name="Guo L."/>
            <person name="Liu G."/>
            <person name="Guo L."/>
            <person name="Wang C."/>
            <person name="Yin W.B."/>
            <person name="Stadler M."/>
            <person name="Zhang X."/>
            <person name="Liu X."/>
        </authorList>
    </citation>
    <scope>NUCLEOTIDE SEQUENCE [LARGE SCALE GENOMIC DNA]</scope>
    <source>
        <strain evidence="2">W106-1 / CGMCC3.15140</strain>
    </source>
</reference>
<dbReference type="EMBL" id="KI912115">
    <property type="protein sequence ID" value="ETS78080.1"/>
    <property type="molecule type" value="Genomic_DNA"/>
</dbReference>
<evidence type="ECO:0000313" key="2">
    <source>
        <dbReference type="Proteomes" id="UP000030651"/>
    </source>
</evidence>
<accession>W3WW48</accession>
<evidence type="ECO:0000313" key="1">
    <source>
        <dbReference type="EMBL" id="ETS78080.1"/>
    </source>
</evidence>
<protein>
    <submittedName>
        <fullName evidence="1">Uncharacterized protein</fullName>
    </submittedName>
</protein>
<dbReference type="AlphaFoldDB" id="W3WW48"/>
<dbReference type="OrthoDB" id="4730570at2759"/>
<dbReference type="STRING" id="1229662.W3WW48"/>
<proteinExistence type="predicted"/>
<dbReference type="InParanoid" id="W3WW48"/>
<dbReference type="KEGG" id="pfy:PFICI_10142"/>
<dbReference type="eggNOG" id="ENOG502SISU">
    <property type="taxonomic scope" value="Eukaryota"/>
</dbReference>
<sequence length="173" mass="19060">MSAMIRPARLLSNGSVITMTWQVGDDGRAWGSDVRRDVFIVVDEQALESLLTDDPDTAWATVFDAQYSSHDGRPEYPGWMRCRAWALVELWKDLDAVDEGMSELCPPRHHSGQILLYGGGPGDTLLEIESPLRDGMMHYPRGTCRGVMEGTQRGAIGATMPGSNGEHPETVSR</sequence>
<dbReference type="GeneID" id="19275155"/>
<dbReference type="Proteomes" id="UP000030651">
    <property type="component" value="Unassembled WGS sequence"/>
</dbReference>
<name>W3WW48_PESFW</name>
<keyword evidence="2" id="KW-1185">Reference proteome</keyword>
<gene>
    <name evidence="1" type="ORF">PFICI_10142</name>
</gene>
<dbReference type="HOGENOM" id="CLU_1548139_0_0_1"/>
<organism evidence="1 2">
    <name type="scientific">Pestalotiopsis fici (strain W106-1 / CGMCC3.15140)</name>
    <dbReference type="NCBI Taxonomy" id="1229662"/>
    <lineage>
        <taxon>Eukaryota</taxon>
        <taxon>Fungi</taxon>
        <taxon>Dikarya</taxon>
        <taxon>Ascomycota</taxon>
        <taxon>Pezizomycotina</taxon>
        <taxon>Sordariomycetes</taxon>
        <taxon>Xylariomycetidae</taxon>
        <taxon>Amphisphaeriales</taxon>
        <taxon>Sporocadaceae</taxon>
        <taxon>Pestalotiopsis</taxon>
    </lineage>
</organism>